<dbReference type="PANTHER" id="PTHR10010">
    <property type="entry name" value="SOLUTE CARRIER FAMILY 34 SODIUM PHOSPHATE , MEMBER 2-RELATED"/>
    <property type="match status" value="1"/>
</dbReference>
<feature type="transmembrane region" description="Helical" evidence="7">
    <location>
        <begin position="461"/>
        <end position="482"/>
    </location>
</feature>
<keyword evidence="4 7" id="KW-0812">Transmembrane</keyword>
<comment type="caution">
    <text evidence="8">The sequence shown here is derived from an EMBL/GenBank/DDBJ whole genome shotgun (WGS) entry which is preliminary data.</text>
</comment>
<keyword evidence="9" id="KW-1185">Reference proteome</keyword>
<accession>A0A2R5G7Q1</accession>
<gene>
    <name evidence="8" type="ORF">FCC1311_020472</name>
</gene>
<evidence type="ECO:0000256" key="2">
    <source>
        <dbReference type="ARBA" id="ARBA00005808"/>
    </source>
</evidence>
<dbReference type="OrthoDB" id="67833at2759"/>
<keyword evidence="6 7" id="KW-0472">Membrane</keyword>
<feature type="transmembrane region" description="Helical" evidence="7">
    <location>
        <begin position="315"/>
        <end position="337"/>
    </location>
</feature>
<dbReference type="Proteomes" id="UP000241890">
    <property type="component" value="Unassembled WGS sequence"/>
</dbReference>
<dbReference type="InParanoid" id="A0A2R5G7Q1"/>
<protein>
    <submittedName>
        <fullName evidence="8">Sodium-dependent phosphate transport protein 2A</fullName>
    </submittedName>
</protein>
<dbReference type="GO" id="GO:0005886">
    <property type="term" value="C:plasma membrane"/>
    <property type="evidence" value="ECO:0007669"/>
    <property type="project" value="UniProtKB-SubCell"/>
</dbReference>
<evidence type="ECO:0000256" key="1">
    <source>
        <dbReference type="ARBA" id="ARBA00004651"/>
    </source>
</evidence>
<dbReference type="Pfam" id="PF02690">
    <property type="entry name" value="Na_Pi_cotrans"/>
    <property type="match status" value="2"/>
</dbReference>
<comment type="subcellular location">
    <subcellularLocation>
        <location evidence="1">Cell membrane</location>
        <topology evidence="1">Multi-pass membrane protein</topology>
    </subcellularLocation>
</comment>
<proteinExistence type="inferred from homology"/>
<dbReference type="EMBL" id="BEYU01000016">
    <property type="protein sequence ID" value="GBG25828.1"/>
    <property type="molecule type" value="Genomic_DNA"/>
</dbReference>
<dbReference type="GO" id="GO:0044341">
    <property type="term" value="P:sodium-dependent phosphate transport"/>
    <property type="evidence" value="ECO:0007669"/>
    <property type="project" value="InterPro"/>
</dbReference>
<feature type="transmembrane region" description="Helical" evidence="7">
    <location>
        <begin position="421"/>
        <end position="440"/>
    </location>
</feature>
<dbReference type="PANTHER" id="PTHR10010:SF46">
    <property type="entry name" value="SODIUM-DEPENDENT PHOSPHATE TRANSPORT PROTEIN 2B"/>
    <property type="match status" value="1"/>
</dbReference>
<comment type="similarity">
    <text evidence="2">Belongs to the SLC34A transporter family.</text>
</comment>
<evidence type="ECO:0000256" key="4">
    <source>
        <dbReference type="ARBA" id="ARBA00022692"/>
    </source>
</evidence>
<evidence type="ECO:0000313" key="9">
    <source>
        <dbReference type="Proteomes" id="UP000241890"/>
    </source>
</evidence>
<dbReference type="AlphaFoldDB" id="A0A2R5G7Q1"/>
<dbReference type="NCBIfam" id="NF037997">
    <property type="entry name" value="Na_Pi_symport"/>
    <property type="match status" value="1"/>
</dbReference>
<organism evidence="8 9">
    <name type="scientific">Hondaea fermentalgiana</name>
    <dbReference type="NCBI Taxonomy" id="2315210"/>
    <lineage>
        <taxon>Eukaryota</taxon>
        <taxon>Sar</taxon>
        <taxon>Stramenopiles</taxon>
        <taxon>Bigyra</taxon>
        <taxon>Labyrinthulomycetes</taxon>
        <taxon>Thraustochytrida</taxon>
        <taxon>Thraustochytriidae</taxon>
        <taxon>Hondaea</taxon>
    </lineage>
</organism>
<name>A0A2R5G7Q1_9STRA</name>
<keyword evidence="5 7" id="KW-1133">Transmembrane helix</keyword>
<sequence>MVTAKGVAKGFVLFAGVLFFLYWFLVGLSLLGDAFKVIAGDSAGSLFGAVENPIAGLMVGILATVLVQSSSTTTSIIVAAAGSGVLEVPVGIPMIFGANIGTSVTNTIVSLGFVGDREQYRRGFAGATVHDMFNYMNVCFWLPVEAISSAINGGNGGVLFLITEAMAKSFEACDKATSSSGCEDWEGPLKKITEKISKKIISVDKDVISDFAFGKPASDLCSEILCVDASTSGSCDNHSFKQKRCATSELAASGWCGDSKSKAQAKFTYCDYNATSGLVSVNASVLAAAQDHFDAYKLNKGGIFYDAGLQAAGGWIALAMALVMLMVSLLAMVKILGIAVRGAAEEVLQKALNMNGYLAIIVGAGVTMFVQSSSITTSALTPLVAMGTLSVEGMLPLTLGANIGTTLTGVLASLVSDSAHGFQLAMCHVLFNLFGTLMFYPIPRMRRLPIGAALRLGDLAALYKVFPILYIIVLFLVYPGFFLGVSVGMEMGGAGIAGGVVGIVVFVLLHIVIFWWYWRRAGREWLVRNFGHDFNKDGTDTEKRDGGNGEENMSFSPAKDAIADLEAPEAVVSSAPIAAVAPASSSSFTAVDDAKVTLV</sequence>
<evidence type="ECO:0000256" key="5">
    <source>
        <dbReference type="ARBA" id="ARBA00022989"/>
    </source>
</evidence>
<evidence type="ECO:0000313" key="8">
    <source>
        <dbReference type="EMBL" id="GBG25828.1"/>
    </source>
</evidence>
<dbReference type="GO" id="GO:0005436">
    <property type="term" value="F:sodium:phosphate symporter activity"/>
    <property type="evidence" value="ECO:0007669"/>
    <property type="project" value="InterPro"/>
</dbReference>
<feature type="transmembrane region" description="Helical" evidence="7">
    <location>
        <begin position="12"/>
        <end position="31"/>
    </location>
</feature>
<feature type="transmembrane region" description="Helical" evidence="7">
    <location>
        <begin position="357"/>
        <end position="385"/>
    </location>
</feature>
<evidence type="ECO:0000256" key="6">
    <source>
        <dbReference type="ARBA" id="ARBA00023136"/>
    </source>
</evidence>
<dbReference type="InterPro" id="IPR003841">
    <property type="entry name" value="Na/Pi_transpt"/>
</dbReference>
<keyword evidence="3" id="KW-1003">Cell membrane</keyword>
<feature type="transmembrane region" description="Helical" evidence="7">
    <location>
        <begin position="494"/>
        <end position="518"/>
    </location>
</feature>
<reference evidence="8 9" key="1">
    <citation type="submission" date="2017-12" db="EMBL/GenBank/DDBJ databases">
        <title>Sequencing, de novo assembly and annotation of complete genome of a new Thraustochytrid species, strain FCC1311.</title>
        <authorList>
            <person name="Sedici K."/>
            <person name="Godart F."/>
            <person name="Aiese Cigliano R."/>
            <person name="Sanseverino W."/>
            <person name="Barakat M."/>
            <person name="Ortet P."/>
            <person name="Marechal E."/>
            <person name="Cagnac O."/>
            <person name="Amato A."/>
        </authorList>
    </citation>
    <scope>NUCLEOTIDE SEQUENCE [LARGE SCALE GENOMIC DNA]</scope>
</reference>
<evidence type="ECO:0000256" key="7">
    <source>
        <dbReference type="SAM" id="Phobius"/>
    </source>
</evidence>
<evidence type="ECO:0000256" key="3">
    <source>
        <dbReference type="ARBA" id="ARBA00022475"/>
    </source>
</evidence>
<feature type="transmembrane region" description="Helical" evidence="7">
    <location>
        <begin position="43"/>
        <end position="67"/>
    </location>
</feature>